<dbReference type="InterPro" id="IPR029058">
    <property type="entry name" value="AB_hydrolase_fold"/>
</dbReference>
<evidence type="ECO:0000313" key="6">
    <source>
        <dbReference type="EMBL" id="RKR73060.1"/>
    </source>
</evidence>
<dbReference type="PIRSF" id="PIRSF001112">
    <property type="entry name" value="Epoxide_hydrolase"/>
    <property type="match status" value="1"/>
</dbReference>
<comment type="caution">
    <text evidence="6">The sequence shown here is derived from an EMBL/GenBank/DDBJ whole genome shotgun (WGS) entry which is preliminary data.</text>
</comment>
<protein>
    <submittedName>
        <fullName evidence="6">Pimeloyl-ACP methyl ester carboxylesterase</fullName>
    </submittedName>
</protein>
<dbReference type="PRINTS" id="PR00412">
    <property type="entry name" value="EPOXHYDRLASE"/>
</dbReference>
<evidence type="ECO:0000313" key="7">
    <source>
        <dbReference type="Proteomes" id="UP000280008"/>
    </source>
</evidence>
<dbReference type="InterPro" id="IPR016292">
    <property type="entry name" value="Epoxide_hydrolase"/>
</dbReference>
<dbReference type="PANTHER" id="PTHR21661:SF35">
    <property type="entry name" value="EPOXIDE HYDROLASE"/>
    <property type="match status" value="1"/>
</dbReference>
<dbReference type="InterPro" id="IPR010497">
    <property type="entry name" value="Epoxide_hydro_N"/>
</dbReference>
<feature type="domain" description="Epoxide hydrolase N-terminal" evidence="5">
    <location>
        <begin position="9"/>
        <end position="112"/>
    </location>
</feature>
<dbReference type="PANTHER" id="PTHR21661">
    <property type="entry name" value="EPOXIDE HYDROLASE 1-RELATED"/>
    <property type="match status" value="1"/>
</dbReference>
<dbReference type="GO" id="GO:0004301">
    <property type="term" value="F:epoxide hydrolase activity"/>
    <property type="evidence" value="ECO:0007669"/>
    <property type="project" value="TreeGrafter"/>
</dbReference>
<dbReference type="RefSeq" id="WP_121367971.1">
    <property type="nucleotide sequence ID" value="NZ_RBKS01000001.1"/>
</dbReference>
<comment type="similarity">
    <text evidence="1">Belongs to the peptidase S33 family.</text>
</comment>
<dbReference type="EMBL" id="RBKS01000001">
    <property type="protein sequence ID" value="RKR73060.1"/>
    <property type="molecule type" value="Genomic_DNA"/>
</dbReference>
<feature type="active site" description="Proton donor" evidence="4">
    <location>
        <position position="307"/>
    </location>
</feature>
<dbReference type="AlphaFoldDB" id="A0A495IBL5"/>
<evidence type="ECO:0000256" key="1">
    <source>
        <dbReference type="ARBA" id="ARBA00010088"/>
    </source>
</evidence>
<proteinExistence type="inferred from homology"/>
<feature type="active site" description="Proton acceptor" evidence="4">
    <location>
        <position position="362"/>
    </location>
</feature>
<dbReference type="OrthoDB" id="27092at2"/>
<name>A0A495IBL5_9MICO</name>
<dbReference type="InterPro" id="IPR000639">
    <property type="entry name" value="Epox_hydrolase-like"/>
</dbReference>
<keyword evidence="2" id="KW-0058">Aromatic hydrocarbons catabolism</keyword>
<gene>
    <name evidence="6" type="ORF">C8E83_0142</name>
</gene>
<keyword evidence="3" id="KW-0378">Hydrolase</keyword>
<dbReference type="Proteomes" id="UP000280008">
    <property type="component" value="Unassembled WGS sequence"/>
</dbReference>
<dbReference type="Pfam" id="PF06441">
    <property type="entry name" value="EHN"/>
    <property type="match status" value="1"/>
</dbReference>
<accession>A0A495IBL5</accession>
<organism evidence="6 7">
    <name type="scientific">Frondihabitans australicus</name>
    <dbReference type="NCBI Taxonomy" id="386892"/>
    <lineage>
        <taxon>Bacteria</taxon>
        <taxon>Bacillati</taxon>
        <taxon>Actinomycetota</taxon>
        <taxon>Actinomycetes</taxon>
        <taxon>Micrococcales</taxon>
        <taxon>Microbacteriaceae</taxon>
        <taxon>Frondihabitans</taxon>
    </lineage>
</organism>
<dbReference type="SUPFAM" id="SSF53474">
    <property type="entry name" value="alpha/beta-Hydrolases"/>
    <property type="match status" value="1"/>
</dbReference>
<keyword evidence="7" id="KW-1185">Reference proteome</keyword>
<evidence type="ECO:0000256" key="3">
    <source>
        <dbReference type="ARBA" id="ARBA00022801"/>
    </source>
</evidence>
<evidence type="ECO:0000259" key="5">
    <source>
        <dbReference type="Pfam" id="PF06441"/>
    </source>
</evidence>
<dbReference type="Gene3D" id="3.40.50.1820">
    <property type="entry name" value="alpha/beta hydrolase"/>
    <property type="match status" value="1"/>
</dbReference>
<evidence type="ECO:0000256" key="4">
    <source>
        <dbReference type="PIRSR" id="PIRSR001112-1"/>
    </source>
</evidence>
<evidence type="ECO:0000256" key="2">
    <source>
        <dbReference type="ARBA" id="ARBA00022797"/>
    </source>
</evidence>
<dbReference type="GO" id="GO:0097176">
    <property type="term" value="P:epoxide metabolic process"/>
    <property type="evidence" value="ECO:0007669"/>
    <property type="project" value="TreeGrafter"/>
</dbReference>
<feature type="active site" description="Nucleophile" evidence="4">
    <location>
        <position position="181"/>
    </location>
</feature>
<reference evidence="6 7" key="1">
    <citation type="submission" date="2018-10" db="EMBL/GenBank/DDBJ databases">
        <title>Sequencing the genomes of 1000 actinobacteria strains.</title>
        <authorList>
            <person name="Klenk H.-P."/>
        </authorList>
    </citation>
    <scope>NUCLEOTIDE SEQUENCE [LARGE SCALE GENOMIC DNA]</scope>
    <source>
        <strain evidence="6 7">DSM 17894</strain>
    </source>
</reference>
<sequence>MPSSDALVPFAPRASQADLDDLRRRLLATRWPDAPEGLGWSAGADVAELRDLVAYWADGFDWRAAEARLNALPRFRTEIDGLGIHLVHARAKGDAPAMPLLLAHGWPDSFWRYSEVVPLLTDPGAHGADPADAFDVVVPDMPGFGYSDAAPHDLAFPGVADLWARLMDRLGYPRFAAAGGDMGSNLVRWVALDHPSRVIAVHRTDAVATPDYDPATLTAEERDWLRGREPWERDEAAYGAIQSTKPQTPAVGLADSPAGLAAWVVEKLRSWSDHRADGSSVLDRDTMLTDVTLIWLTNTIGSSMRMYRAVENMPEAEFARTIEVPTGYTLFPADVEAPAPDAWLRRTTTDLAWVSRPDHGGHFAPIEDPELYAREIREFFRPYRTA</sequence>